<proteinExistence type="predicted"/>
<organism evidence="1 2">
    <name type="scientific">Serratia rubidaea</name>
    <name type="common">Serratia marinorubra</name>
    <dbReference type="NCBI Taxonomy" id="61652"/>
    <lineage>
        <taxon>Bacteria</taxon>
        <taxon>Pseudomonadati</taxon>
        <taxon>Pseudomonadota</taxon>
        <taxon>Gammaproteobacteria</taxon>
        <taxon>Enterobacterales</taxon>
        <taxon>Yersiniaceae</taxon>
        <taxon>Serratia</taxon>
    </lineage>
</organism>
<evidence type="ECO:0000313" key="2">
    <source>
        <dbReference type="Proteomes" id="UP000307968"/>
    </source>
</evidence>
<dbReference type="Proteomes" id="UP000307968">
    <property type="component" value="Chromosome"/>
</dbReference>
<protein>
    <submittedName>
        <fullName evidence="1">Uncharacterized protein</fullName>
    </submittedName>
</protein>
<dbReference type="AlphaFoldDB" id="A0A4U9H865"/>
<dbReference type="EMBL" id="LR590463">
    <property type="protein sequence ID" value="VTP59850.1"/>
    <property type="molecule type" value="Genomic_DNA"/>
</dbReference>
<evidence type="ECO:0000313" key="1">
    <source>
        <dbReference type="EMBL" id="VTP59850.1"/>
    </source>
</evidence>
<sequence length="30" mass="3368">MSQSDVFHLASPKTIYKGLSWQLFPATRSA</sequence>
<name>A0A4U9H865_SERRU</name>
<accession>A0A4U9H865</accession>
<reference evidence="1 2" key="1">
    <citation type="submission" date="2019-05" db="EMBL/GenBank/DDBJ databases">
        <authorList>
            <consortium name="Pathogen Informatics"/>
        </authorList>
    </citation>
    <scope>NUCLEOTIDE SEQUENCE [LARGE SCALE GENOMIC DNA]</scope>
    <source>
        <strain evidence="1 2">NCTC12971</strain>
    </source>
</reference>
<gene>
    <name evidence="1" type="ORF">NCTC12971_00283</name>
</gene>